<evidence type="ECO:0000313" key="2">
    <source>
        <dbReference type="EMBL" id="QUN04906.1"/>
    </source>
</evidence>
<name>A0ABX7YRI4_9GAMM</name>
<keyword evidence="3" id="KW-1185">Reference proteome</keyword>
<feature type="transmembrane region" description="Helical" evidence="1">
    <location>
        <begin position="98"/>
        <end position="119"/>
    </location>
</feature>
<feature type="transmembrane region" description="Helical" evidence="1">
    <location>
        <begin position="200"/>
        <end position="223"/>
    </location>
</feature>
<feature type="transmembrane region" description="Helical" evidence="1">
    <location>
        <begin position="65"/>
        <end position="86"/>
    </location>
</feature>
<dbReference type="EMBL" id="CP073587">
    <property type="protein sequence ID" value="QUN04906.1"/>
    <property type="molecule type" value="Genomic_DNA"/>
</dbReference>
<keyword evidence="1" id="KW-0472">Membrane</keyword>
<reference evidence="2 3" key="1">
    <citation type="submission" date="2021-04" db="EMBL/GenBank/DDBJ databases">
        <title>Novel species identification of genus Shewanella.</title>
        <authorList>
            <person name="Liu G."/>
        </authorList>
    </citation>
    <scope>NUCLEOTIDE SEQUENCE [LARGE SCALE GENOMIC DNA]</scope>
    <source>
        <strain evidence="2 3">FJAT-54481</strain>
    </source>
</reference>
<keyword evidence="1" id="KW-1133">Transmembrane helix</keyword>
<protein>
    <submittedName>
        <fullName evidence="2">DUF998 domain-containing protein</fullName>
    </submittedName>
</protein>
<evidence type="ECO:0000256" key="1">
    <source>
        <dbReference type="SAM" id="Phobius"/>
    </source>
</evidence>
<gene>
    <name evidence="2" type="ORF">KDN34_11740</name>
</gene>
<keyword evidence="1" id="KW-0812">Transmembrane</keyword>
<dbReference type="Proteomes" id="UP000679575">
    <property type="component" value="Chromosome"/>
</dbReference>
<organism evidence="2 3">
    <name type="scientific">Shewanella yunxiaonensis</name>
    <dbReference type="NCBI Taxonomy" id="2829809"/>
    <lineage>
        <taxon>Bacteria</taxon>
        <taxon>Pseudomonadati</taxon>
        <taxon>Pseudomonadota</taxon>
        <taxon>Gammaproteobacteria</taxon>
        <taxon>Alteromonadales</taxon>
        <taxon>Shewanellaceae</taxon>
        <taxon>Shewanella</taxon>
    </lineage>
</organism>
<proteinExistence type="predicted"/>
<sequence>MTVMIGKKQRLNRLALGFGILGLLGLLLGVILSVAGYSALADDSFRLTNHTMSELGNYGHSPFAVALNGGLFFGSLSLVLFSLYSLQLSQTITGVLSYLGLAVTCMALAGIGLFPVNVYHLHVFMLKWFFIFGCATTLMFMVNQAVSLAGNHLRWGWVTALLSCINFAVFLFLPLFELDFTDGNRPFYQEMVLEITRPHLWWPAVLQWLSLGWFILWLATLLLECFHNLKQPSD</sequence>
<feature type="transmembrane region" description="Helical" evidence="1">
    <location>
        <begin position="155"/>
        <end position="176"/>
    </location>
</feature>
<accession>A0ABX7YRI4</accession>
<feature type="transmembrane region" description="Helical" evidence="1">
    <location>
        <begin position="125"/>
        <end position="143"/>
    </location>
</feature>
<evidence type="ECO:0000313" key="3">
    <source>
        <dbReference type="Proteomes" id="UP000679575"/>
    </source>
</evidence>